<dbReference type="Pfam" id="PF00005">
    <property type="entry name" value="ABC_tran"/>
    <property type="match status" value="1"/>
</dbReference>
<evidence type="ECO:0000256" key="2">
    <source>
        <dbReference type="ARBA" id="ARBA00022475"/>
    </source>
</evidence>
<dbReference type="InterPro" id="IPR003593">
    <property type="entry name" value="AAA+_ATPase"/>
</dbReference>
<dbReference type="InterPro" id="IPR050093">
    <property type="entry name" value="ABC_SmlMolc_Importer"/>
</dbReference>
<dbReference type="SUPFAM" id="SSF52540">
    <property type="entry name" value="P-loop containing nucleoside triphosphate hydrolases"/>
    <property type="match status" value="1"/>
</dbReference>
<dbReference type="OrthoDB" id="9802264at2"/>
<dbReference type="GO" id="GO:0016887">
    <property type="term" value="F:ATP hydrolysis activity"/>
    <property type="evidence" value="ECO:0007669"/>
    <property type="project" value="InterPro"/>
</dbReference>
<sequence length="363" mass="40608">MSQPMLQLKNFGKNFGAHVALADVNIEVQEGEFLFLIGPSGCGKTTLLRMIGGYETPTFGEIVIAGKVMNDVPLEQRNIGMVFQNYALFPHRTVWQNVEFGLRMRKLPKDERNERIQEALDMVELGGLGDRYPRQLSGGQRQRVALARVIAIRPDILLLDEPLANLDRRLRDIMQVELKVLQHKLGITSIYVTHDQDEALTMADRIAVIDKGRLLQIGTPDEIYNSPKTTFVAEFLGDATSMKATSLAPSEDGQCRASLELDPTVEILFDTDLDIPEGQPLSLSFRPERIQVAPPSSSKMNRLSGSIEFVSYFGSHVFYELKIGSEDIILKVKESIPNGHQKHRVGETLEIGIESRHIIATKD</sequence>
<comment type="function">
    <text evidence="7">Part of the ABC transporter complex PotABCD involved in spermidine/putrescine import. Responsible for energy coupling to the transport system.</text>
</comment>
<dbReference type="InterPro" id="IPR012340">
    <property type="entry name" value="NA-bd_OB-fold"/>
</dbReference>
<dbReference type="PROSITE" id="PS50893">
    <property type="entry name" value="ABC_TRANSPORTER_2"/>
    <property type="match status" value="1"/>
</dbReference>
<dbReference type="SUPFAM" id="SSF50331">
    <property type="entry name" value="MOP-like"/>
    <property type="match status" value="1"/>
</dbReference>
<dbReference type="InterPro" id="IPR027417">
    <property type="entry name" value="P-loop_NTPase"/>
</dbReference>
<comment type="catalytic activity">
    <reaction evidence="7">
        <text>ATP + H2O + polyamine-[polyamine-binding protein]Side 1 = ADP + phosphate + polyamineSide 2 + [polyamine-binding protein]Side 1.</text>
        <dbReference type="EC" id="7.6.2.11"/>
    </reaction>
</comment>
<evidence type="ECO:0000313" key="9">
    <source>
        <dbReference type="EMBL" id="SFO38024.1"/>
    </source>
</evidence>
<accession>A0A1I5GPM9</accession>
<dbReference type="InterPro" id="IPR008995">
    <property type="entry name" value="Mo/tungstate-bd_C_term_dom"/>
</dbReference>
<dbReference type="Gene3D" id="3.40.50.300">
    <property type="entry name" value="P-loop containing nucleotide triphosphate hydrolases"/>
    <property type="match status" value="1"/>
</dbReference>
<keyword evidence="5 7" id="KW-1278">Translocase</keyword>
<comment type="subunit">
    <text evidence="7">The complex is composed of two ATP-binding proteins (PotA), two transmembrane proteins (PotB and PotC) and a solute-binding protein (PotD).</text>
</comment>
<name>A0A1I5GPM9_9RHOB</name>
<dbReference type="GO" id="GO:0005524">
    <property type="term" value="F:ATP binding"/>
    <property type="evidence" value="ECO:0007669"/>
    <property type="project" value="UniProtKB-KW"/>
</dbReference>
<dbReference type="InterPro" id="IPR013611">
    <property type="entry name" value="Transp-assoc_OB_typ2"/>
</dbReference>
<organism evidence="9 10">
    <name type="scientific">Roseovarius lutimaris</name>
    <dbReference type="NCBI Taxonomy" id="1005928"/>
    <lineage>
        <taxon>Bacteria</taxon>
        <taxon>Pseudomonadati</taxon>
        <taxon>Pseudomonadota</taxon>
        <taxon>Alphaproteobacteria</taxon>
        <taxon>Rhodobacterales</taxon>
        <taxon>Roseobacteraceae</taxon>
        <taxon>Roseovarius</taxon>
    </lineage>
</organism>
<dbReference type="Proteomes" id="UP000198599">
    <property type="component" value="Unassembled WGS sequence"/>
</dbReference>
<evidence type="ECO:0000256" key="6">
    <source>
        <dbReference type="ARBA" id="ARBA00023136"/>
    </source>
</evidence>
<dbReference type="FunFam" id="3.40.50.300:FF:000425">
    <property type="entry name" value="Probable ABC transporter, ATP-binding subunit"/>
    <property type="match status" value="1"/>
</dbReference>
<keyword evidence="4 7" id="KW-0067">ATP-binding</keyword>
<dbReference type="Gene3D" id="2.40.50.100">
    <property type="match status" value="1"/>
</dbReference>
<evidence type="ECO:0000256" key="3">
    <source>
        <dbReference type="ARBA" id="ARBA00022741"/>
    </source>
</evidence>
<keyword evidence="10" id="KW-1185">Reference proteome</keyword>
<keyword evidence="6 7" id="KW-0472">Membrane</keyword>
<dbReference type="InterPro" id="IPR003439">
    <property type="entry name" value="ABC_transporter-like_ATP-bd"/>
</dbReference>
<proteinExistence type="inferred from homology"/>
<dbReference type="EC" id="7.6.2.11" evidence="7"/>
<gene>
    <name evidence="7" type="primary">potA</name>
    <name evidence="9" type="ORF">SAMN04487859_1368</name>
</gene>
<dbReference type="PROSITE" id="PS00211">
    <property type="entry name" value="ABC_TRANSPORTER_1"/>
    <property type="match status" value="1"/>
</dbReference>
<dbReference type="AlphaFoldDB" id="A0A1I5GPM9"/>
<dbReference type="EMBL" id="FOVP01000036">
    <property type="protein sequence ID" value="SFO38024.1"/>
    <property type="molecule type" value="Genomic_DNA"/>
</dbReference>
<dbReference type="RefSeq" id="WP_092842279.1">
    <property type="nucleotide sequence ID" value="NZ_FOVP01000036.1"/>
</dbReference>
<feature type="domain" description="ABC transporter" evidence="8">
    <location>
        <begin position="6"/>
        <end position="236"/>
    </location>
</feature>
<evidence type="ECO:0000256" key="1">
    <source>
        <dbReference type="ARBA" id="ARBA00022448"/>
    </source>
</evidence>
<evidence type="ECO:0000256" key="4">
    <source>
        <dbReference type="ARBA" id="ARBA00022840"/>
    </source>
</evidence>
<dbReference type="STRING" id="1005928.SAMN04487859_1368"/>
<dbReference type="PANTHER" id="PTHR42781">
    <property type="entry name" value="SPERMIDINE/PUTRESCINE IMPORT ATP-BINDING PROTEIN POTA"/>
    <property type="match status" value="1"/>
</dbReference>
<dbReference type="PANTHER" id="PTHR42781:SF4">
    <property type="entry name" value="SPERMIDINE_PUTRESCINE IMPORT ATP-BINDING PROTEIN POTA"/>
    <property type="match status" value="1"/>
</dbReference>
<evidence type="ECO:0000313" key="10">
    <source>
        <dbReference type="Proteomes" id="UP000198599"/>
    </source>
</evidence>
<protein>
    <recommendedName>
        <fullName evidence="7">Spermidine/putrescine import ATP-binding protein PotA</fullName>
        <ecNumber evidence="7">7.6.2.11</ecNumber>
    </recommendedName>
</protein>
<dbReference type="InterPro" id="IPR017871">
    <property type="entry name" value="ABC_transporter-like_CS"/>
</dbReference>
<evidence type="ECO:0000256" key="5">
    <source>
        <dbReference type="ARBA" id="ARBA00022967"/>
    </source>
</evidence>
<dbReference type="GO" id="GO:0043190">
    <property type="term" value="C:ATP-binding cassette (ABC) transporter complex"/>
    <property type="evidence" value="ECO:0007669"/>
    <property type="project" value="InterPro"/>
</dbReference>
<dbReference type="NCBIfam" id="TIGR01187">
    <property type="entry name" value="potA"/>
    <property type="match status" value="1"/>
</dbReference>
<keyword evidence="3 7" id="KW-0547">Nucleotide-binding</keyword>
<dbReference type="Gene3D" id="2.40.50.140">
    <property type="entry name" value="Nucleic acid-binding proteins"/>
    <property type="match status" value="1"/>
</dbReference>
<dbReference type="Pfam" id="PF08402">
    <property type="entry name" value="TOBE_2"/>
    <property type="match status" value="1"/>
</dbReference>
<dbReference type="SMART" id="SM00382">
    <property type="entry name" value="AAA"/>
    <property type="match status" value="1"/>
</dbReference>
<evidence type="ECO:0000256" key="7">
    <source>
        <dbReference type="RuleBase" id="RU364083"/>
    </source>
</evidence>
<dbReference type="InterPro" id="IPR005893">
    <property type="entry name" value="PotA-like"/>
</dbReference>
<comment type="similarity">
    <text evidence="7">Belongs to the ABC transporter superfamily. Spermidine/putrescine importer (TC 3.A.1.11.1) family.</text>
</comment>
<keyword evidence="1 7" id="KW-0813">Transport</keyword>
<dbReference type="GO" id="GO:0015417">
    <property type="term" value="F:ABC-type polyamine transporter activity"/>
    <property type="evidence" value="ECO:0007669"/>
    <property type="project" value="UniProtKB-EC"/>
</dbReference>
<keyword evidence="2 7" id="KW-1003">Cell membrane</keyword>
<evidence type="ECO:0000259" key="8">
    <source>
        <dbReference type="PROSITE" id="PS50893"/>
    </source>
</evidence>
<reference evidence="10" key="1">
    <citation type="submission" date="2016-10" db="EMBL/GenBank/DDBJ databases">
        <authorList>
            <person name="Varghese N."/>
            <person name="Submissions S."/>
        </authorList>
    </citation>
    <scope>NUCLEOTIDE SEQUENCE [LARGE SCALE GENOMIC DNA]</scope>
    <source>
        <strain evidence="10">DSM 28463</strain>
    </source>
</reference>
<dbReference type="GO" id="GO:0015697">
    <property type="term" value="P:quaternary ammonium group transport"/>
    <property type="evidence" value="ECO:0007669"/>
    <property type="project" value="UniProtKB-ARBA"/>
</dbReference>